<dbReference type="EMBL" id="VFLP01000075">
    <property type="protein sequence ID" value="TRX89034.1"/>
    <property type="molecule type" value="Genomic_DNA"/>
</dbReference>
<sequence length="180" mass="19270">MKWVAVILSLGSIASVAQAAPAAGLDLFKLKISSSMKELDGHYLASNASTLGIYRDDAISPIRVYQTSSEKKGCSQLHTYPVGIVDHALGLVGSDGLMTLTDMVNPSGAKPADGLVMEWDSFRVADGKLTNDGDGSWVIFPATKNSWTVKWTDGSAFMTTDYMPAEIVMEAAGEGRYNEK</sequence>
<dbReference type="OrthoDB" id="5199481at2759"/>
<proteinExistence type="predicted"/>
<gene>
    <name evidence="2" type="ORF">FHL15_010053</name>
</gene>
<evidence type="ECO:0000313" key="3">
    <source>
        <dbReference type="Proteomes" id="UP000319160"/>
    </source>
</evidence>
<organism evidence="2 3">
    <name type="scientific">Xylaria flabelliformis</name>
    <dbReference type="NCBI Taxonomy" id="2512241"/>
    <lineage>
        <taxon>Eukaryota</taxon>
        <taxon>Fungi</taxon>
        <taxon>Dikarya</taxon>
        <taxon>Ascomycota</taxon>
        <taxon>Pezizomycotina</taxon>
        <taxon>Sordariomycetes</taxon>
        <taxon>Xylariomycetidae</taxon>
        <taxon>Xylariales</taxon>
        <taxon>Xylariaceae</taxon>
        <taxon>Xylaria</taxon>
    </lineage>
</organism>
<accession>A0A553HM46</accession>
<comment type="caution">
    <text evidence="2">The sequence shown here is derived from an EMBL/GenBank/DDBJ whole genome shotgun (WGS) entry which is preliminary data.</text>
</comment>
<name>A0A553HM46_9PEZI</name>
<feature type="chain" id="PRO_5022233831" evidence="1">
    <location>
        <begin position="20"/>
        <end position="180"/>
    </location>
</feature>
<keyword evidence="3" id="KW-1185">Reference proteome</keyword>
<dbReference type="AlphaFoldDB" id="A0A553HM46"/>
<feature type="signal peptide" evidence="1">
    <location>
        <begin position="1"/>
        <end position="19"/>
    </location>
</feature>
<evidence type="ECO:0000313" key="2">
    <source>
        <dbReference type="EMBL" id="TRX89034.1"/>
    </source>
</evidence>
<keyword evidence="1" id="KW-0732">Signal</keyword>
<evidence type="ECO:0000256" key="1">
    <source>
        <dbReference type="SAM" id="SignalP"/>
    </source>
</evidence>
<dbReference type="Proteomes" id="UP000319160">
    <property type="component" value="Unassembled WGS sequence"/>
</dbReference>
<protein>
    <submittedName>
        <fullName evidence="2">Uncharacterized protein</fullName>
    </submittedName>
</protein>
<reference evidence="3" key="1">
    <citation type="submission" date="2019-06" db="EMBL/GenBank/DDBJ databases">
        <title>Draft genome sequence of the griseofulvin-producing fungus Xylaria cubensis strain G536.</title>
        <authorList>
            <person name="Mead M.E."/>
            <person name="Raja H.A."/>
            <person name="Steenwyk J.L."/>
            <person name="Knowles S.L."/>
            <person name="Oberlies N.H."/>
            <person name="Rokas A."/>
        </authorList>
    </citation>
    <scope>NUCLEOTIDE SEQUENCE [LARGE SCALE GENOMIC DNA]</scope>
    <source>
        <strain evidence="3">G536</strain>
    </source>
</reference>